<accession>A0A382FIJ8</accession>
<dbReference type="EMBL" id="UINC01049992">
    <property type="protein sequence ID" value="SVB62432.1"/>
    <property type="molecule type" value="Genomic_DNA"/>
</dbReference>
<feature type="non-terminal residue" evidence="1">
    <location>
        <position position="65"/>
    </location>
</feature>
<protein>
    <submittedName>
        <fullName evidence="1">Uncharacterized protein</fullName>
    </submittedName>
</protein>
<organism evidence="1">
    <name type="scientific">marine metagenome</name>
    <dbReference type="NCBI Taxonomy" id="408172"/>
    <lineage>
        <taxon>unclassified sequences</taxon>
        <taxon>metagenomes</taxon>
        <taxon>ecological metagenomes</taxon>
    </lineage>
</organism>
<reference evidence="1" key="1">
    <citation type="submission" date="2018-05" db="EMBL/GenBank/DDBJ databases">
        <authorList>
            <person name="Lanie J.A."/>
            <person name="Ng W.-L."/>
            <person name="Kazmierczak K.M."/>
            <person name="Andrzejewski T.M."/>
            <person name="Davidsen T.M."/>
            <person name="Wayne K.J."/>
            <person name="Tettelin H."/>
            <person name="Glass J.I."/>
            <person name="Rusch D."/>
            <person name="Podicherti R."/>
            <person name="Tsui H.-C.T."/>
            <person name="Winkler M.E."/>
        </authorList>
    </citation>
    <scope>NUCLEOTIDE SEQUENCE</scope>
</reference>
<name>A0A382FIJ8_9ZZZZ</name>
<dbReference type="AlphaFoldDB" id="A0A382FIJ8"/>
<evidence type="ECO:0000313" key="1">
    <source>
        <dbReference type="EMBL" id="SVB62432.1"/>
    </source>
</evidence>
<sequence length="65" mass="7334">MEPIGQKTALTSSEEAIFTTDLEVESGENETEKIFDSTLDQMLAEETDYENMLEELLEEDGQDSL</sequence>
<gene>
    <name evidence="1" type="ORF">METZ01_LOCUS215286</name>
</gene>
<proteinExistence type="predicted"/>